<feature type="transmembrane region" description="Helical" evidence="6">
    <location>
        <begin position="59"/>
        <end position="78"/>
    </location>
</feature>
<keyword evidence="3 6" id="KW-0812">Transmembrane</keyword>
<dbReference type="Gene3D" id="1.20.144.10">
    <property type="entry name" value="Phosphatidic acid phosphatase type 2/haloperoxidase"/>
    <property type="match status" value="1"/>
</dbReference>
<evidence type="ECO:0000256" key="6">
    <source>
        <dbReference type="SAM" id="Phobius"/>
    </source>
</evidence>
<evidence type="ECO:0000313" key="9">
    <source>
        <dbReference type="Proteomes" id="UP000193920"/>
    </source>
</evidence>
<dbReference type="AlphaFoldDB" id="A0A1Y2B276"/>
<feature type="transmembrane region" description="Helical" evidence="6">
    <location>
        <begin position="176"/>
        <end position="195"/>
    </location>
</feature>
<feature type="transmembrane region" description="Helical" evidence="6">
    <location>
        <begin position="90"/>
        <end position="111"/>
    </location>
</feature>
<feature type="transmembrane region" description="Helical" evidence="6">
    <location>
        <begin position="201"/>
        <end position="220"/>
    </location>
</feature>
<dbReference type="PANTHER" id="PTHR10165">
    <property type="entry name" value="LIPID PHOSPHATE PHOSPHATASE"/>
    <property type="match status" value="1"/>
</dbReference>
<dbReference type="InterPro" id="IPR036938">
    <property type="entry name" value="PAP2/HPO_sf"/>
</dbReference>
<keyword evidence="8" id="KW-0575">Peroxidase</keyword>
<dbReference type="InterPro" id="IPR043216">
    <property type="entry name" value="PAP-like"/>
</dbReference>
<evidence type="ECO:0000259" key="7">
    <source>
        <dbReference type="SMART" id="SM00014"/>
    </source>
</evidence>
<keyword evidence="5 6" id="KW-0472">Membrane</keyword>
<evidence type="ECO:0000256" key="1">
    <source>
        <dbReference type="ARBA" id="ARBA00004141"/>
    </source>
</evidence>
<accession>A0A1Y2B276</accession>
<feature type="domain" description="Phosphatidic acid phosphatase type 2/haloperoxidase" evidence="7">
    <location>
        <begin position="90"/>
        <end position="247"/>
    </location>
</feature>
<comment type="similarity">
    <text evidence="2">Belongs to the PA-phosphatase related phosphoesterase family.</text>
</comment>
<dbReference type="SUPFAM" id="SSF48317">
    <property type="entry name" value="Acid phosphatase/Vanadium-dependent haloperoxidase"/>
    <property type="match status" value="1"/>
</dbReference>
<keyword evidence="8" id="KW-0560">Oxidoreductase</keyword>
<sequence length="281" mass="32712">MALNITQPKVSFTIDWIVLIVIIILMGITSKIPPFERQFKLDDITISHPHKGDTVKMSYLIAFGFLSSFVVITGFQYFKNNLKYNYHQPIIGILLSISISTLFAHFVKMFVGRYRPDFIPVCNVDFNKVKEQYDSYNISSDISFGPRNLFNTSICKTPKKELYEERRSFPSGHSSFAFSVMTYLSLYIAGQIHLLDKKAYMWKYFVVSIPYFIAVFVAVSRVFDYRHHWQDVTVGSIIGVLFSFLTYYYYYPSLKNPNCDIPYQRLNGDNKSEFSETIEMV</sequence>
<reference evidence="8 9" key="1">
    <citation type="submission" date="2016-08" db="EMBL/GenBank/DDBJ databases">
        <title>A Parts List for Fungal Cellulosomes Revealed by Comparative Genomics.</title>
        <authorList>
            <consortium name="DOE Joint Genome Institute"/>
            <person name="Haitjema C.H."/>
            <person name="Gilmore S.P."/>
            <person name="Henske J.K."/>
            <person name="Solomon K.V."/>
            <person name="De Groot R."/>
            <person name="Kuo A."/>
            <person name="Mondo S.J."/>
            <person name="Salamov A.A."/>
            <person name="Labutti K."/>
            <person name="Zhao Z."/>
            <person name="Chiniquy J."/>
            <person name="Barry K."/>
            <person name="Brewer H.M."/>
            <person name="Purvine S.O."/>
            <person name="Wright A.T."/>
            <person name="Boxma B."/>
            <person name="Van Alen T."/>
            <person name="Hackstein J.H."/>
            <person name="Baker S.E."/>
            <person name="Grigoriev I.V."/>
            <person name="O'Malley M.A."/>
        </authorList>
    </citation>
    <scope>NUCLEOTIDE SEQUENCE [LARGE SCALE GENOMIC DNA]</scope>
    <source>
        <strain evidence="8 9">G1</strain>
    </source>
</reference>
<dbReference type="GO" id="GO:0016020">
    <property type="term" value="C:membrane"/>
    <property type="evidence" value="ECO:0007669"/>
    <property type="project" value="UniProtKB-SubCell"/>
</dbReference>
<dbReference type="Pfam" id="PF01569">
    <property type="entry name" value="PAP2"/>
    <property type="match status" value="1"/>
</dbReference>
<evidence type="ECO:0000256" key="5">
    <source>
        <dbReference type="ARBA" id="ARBA00023136"/>
    </source>
</evidence>
<gene>
    <name evidence="8" type="ORF">LY90DRAFT_674027</name>
</gene>
<name>A0A1Y2B276_9FUNG</name>
<dbReference type="STRING" id="1754190.A0A1Y2B276"/>
<feature type="transmembrane region" description="Helical" evidence="6">
    <location>
        <begin position="232"/>
        <end position="251"/>
    </location>
</feature>
<keyword evidence="4 6" id="KW-1133">Transmembrane helix</keyword>
<keyword evidence="9" id="KW-1185">Reference proteome</keyword>
<organism evidence="8 9">
    <name type="scientific">Neocallimastix californiae</name>
    <dbReference type="NCBI Taxonomy" id="1754190"/>
    <lineage>
        <taxon>Eukaryota</taxon>
        <taxon>Fungi</taxon>
        <taxon>Fungi incertae sedis</taxon>
        <taxon>Chytridiomycota</taxon>
        <taxon>Chytridiomycota incertae sedis</taxon>
        <taxon>Neocallimastigomycetes</taxon>
        <taxon>Neocallimastigales</taxon>
        <taxon>Neocallimastigaceae</taxon>
        <taxon>Neocallimastix</taxon>
    </lineage>
</organism>
<evidence type="ECO:0000256" key="2">
    <source>
        <dbReference type="ARBA" id="ARBA00008816"/>
    </source>
</evidence>
<dbReference type="Proteomes" id="UP000193920">
    <property type="component" value="Unassembled WGS sequence"/>
</dbReference>
<dbReference type="InterPro" id="IPR000326">
    <property type="entry name" value="PAP2/HPO"/>
</dbReference>
<dbReference type="OrthoDB" id="10030083at2759"/>
<dbReference type="GO" id="GO:0006644">
    <property type="term" value="P:phospholipid metabolic process"/>
    <property type="evidence" value="ECO:0007669"/>
    <property type="project" value="InterPro"/>
</dbReference>
<dbReference type="GO" id="GO:0004601">
    <property type="term" value="F:peroxidase activity"/>
    <property type="evidence" value="ECO:0007669"/>
    <property type="project" value="UniProtKB-KW"/>
</dbReference>
<feature type="transmembrane region" description="Helical" evidence="6">
    <location>
        <begin position="12"/>
        <end position="30"/>
    </location>
</feature>
<dbReference type="PANTHER" id="PTHR10165:SF35">
    <property type="entry name" value="RE23632P"/>
    <property type="match status" value="1"/>
</dbReference>
<protein>
    <submittedName>
        <fullName evidence="8">Acid phosphatase/Vanadium-dependent haloperoxidase</fullName>
    </submittedName>
</protein>
<evidence type="ECO:0000256" key="3">
    <source>
        <dbReference type="ARBA" id="ARBA00022692"/>
    </source>
</evidence>
<proteinExistence type="inferred from homology"/>
<dbReference type="GO" id="GO:0046839">
    <property type="term" value="P:phospholipid dephosphorylation"/>
    <property type="evidence" value="ECO:0007669"/>
    <property type="project" value="TreeGrafter"/>
</dbReference>
<dbReference type="SMART" id="SM00014">
    <property type="entry name" value="acidPPc"/>
    <property type="match status" value="1"/>
</dbReference>
<evidence type="ECO:0000313" key="8">
    <source>
        <dbReference type="EMBL" id="ORY28846.1"/>
    </source>
</evidence>
<comment type="subcellular location">
    <subcellularLocation>
        <location evidence="1">Membrane</location>
        <topology evidence="1">Multi-pass membrane protein</topology>
    </subcellularLocation>
</comment>
<dbReference type="GO" id="GO:0008195">
    <property type="term" value="F:phosphatidate phosphatase activity"/>
    <property type="evidence" value="ECO:0007669"/>
    <property type="project" value="TreeGrafter"/>
</dbReference>
<dbReference type="CDD" id="cd03390">
    <property type="entry name" value="PAP2_containing_1_like"/>
    <property type="match status" value="1"/>
</dbReference>
<dbReference type="EMBL" id="MCOG01000183">
    <property type="protein sequence ID" value="ORY28846.1"/>
    <property type="molecule type" value="Genomic_DNA"/>
</dbReference>
<comment type="caution">
    <text evidence="8">The sequence shown here is derived from an EMBL/GenBank/DDBJ whole genome shotgun (WGS) entry which is preliminary data.</text>
</comment>
<evidence type="ECO:0000256" key="4">
    <source>
        <dbReference type="ARBA" id="ARBA00022989"/>
    </source>
</evidence>